<feature type="region of interest" description="Disordered" evidence="5">
    <location>
        <begin position="458"/>
        <end position="477"/>
    </location>
</feature>
<feature type="region of interest" description="Disordered" evidence="5">
    <location>
        <begin position="38"/>
        <end position="59"/>
    </location>
</feature>
<comment type="similarity">
    <text evidence="2">Belongs to the GCF family.</text>
</comment>
<dbReference type="GO" id="GO:0071008">
    <property type="term" value="C:U2-type post-mRNA release spliceosomal complex"/>
    <property type="evidence" value="ECO:0007669"/>
    <property type="project" value="InterPro"/>
</dbReference>
<feature type="region of interest" description="Disordered" evidence="5">
    <location>
        <begin position="503"/>
        <end position="524"/>
    </location>
</feature>
<organism evidence="7 8">
    <name type="scientific">Dillenia turbinata</name>
    <dbReference type="NCBI Taxonomy" id="194707"/>
    <lineage>
        <taxon>Eukaryota</taxon>
        <taxon>Viridiplantae</taxon>
        <taxon>Streptophyta</taxon>
        <taxon>Embryophyta</taxon>
        <taxon>Tracheophyta</taxon>
        <taxon>Spermatophyta</taxon>
        <taxon>Magnoliopsida</taxon>
        <taxon>eudicotyledons</taxon>
        <taxon>Gunneridae</taxon>
        <taxon>Pentapetalae</taxon>
        <taxon>Dilleniales</taxon>
        <taxon>Dilleniaceae</taxon>
        <taxon>Dillenia</taxon>
    </lineage>
</organism>
<feature type="non-terminal residue" evidence="7">
    <location>
        <position position="1"/>
    </location>
</feature>
<dbReference type="InterPro" id="IPR012890">
    <property type="entry name" value="GCFC2-like"/>
</dbReference>
<dbReference type="PANTHER" id="PTHR12214">
    <property type="entry name" value="GC-RICH SEQUENCE DNA-BINDING FACTOR"/>
    <property type="match status" value="1"/>
</dbReference>
<evidence type="ECO:0000313" key="7">
    <source>
        <dbReference type="EMBL" id="KAK6931455.1"/>
    </source>
</evidence>
<dbReference type="Pfam" id="PF15458">
    <property type="entry name" value="NTR2"/>
    <property type="match status" value="1"/>
</dbReference>
<sequence>FHDLSRSKDRISSSLYSLPSIVQPQAGQYSREALLELKKNTKTLPPSRTSQQPSSAADSIVVLRGPVKPVLNTDNDKISKEVDYLDEVDDVKEELSGLAENKKSGDLMPDQATINRIKAKRERLRKSGAAAPAYIALDSGINHGAADGLSDEEPEFHGRIALIGEKMGSGKKGVFEELDDRGADDSVLGKHVEVDEEDEEDKIWEQEQVRKALGTRMEDGGARVSANVPQQQSLLYPAVSYAPVANVASSGLSIGGTVGAFQGLDAMPLSQQAEVARKALQDNVRRLEIKDDVRWVLYDLGEGVERRTLLEDLVYSWHPESYGRTMSSLTSTDDNLSASLLNVTSLEKSLSVAGEKFIFMQKFRDFVSIICDFLKDKATFIEELEEQMQKLHEERASAILERSADNEDEMMKVGPAVTAAVAVFNKGGDNATMVALAKTAAQVASAAIGEPKNLPVKLDEFGTDMNPQKRKDTERRAEARLHRKARADAKKLSAMEEDGAYWRIEGESSTDESDSESTTYQSKRDQILQTSEKIFIDASEEYSQLSVVKERLESWKKQLELLKWDPLYEDADFYDMKWYWFGILPDDGDDFRPDDADADLVPGLVEKVALPILHHKVAHCWDMLSTRETKNAVFATNLIINYVPASSEALRDLLAVVRTRLTEAVSNLVVPTWSVLVMKAVPGAARIAACRFGRSVRLMRNICLWNDILAASVLEKLALDKLLSGKVLPHIRSITANIHDAITRAERVVASLAGVRAGPSVTGAQSFLRNTELFHCEFRCQKLQPLVDHGLILGRTLEKKYGSGVSENETSRLARRLKKMLVELNEYNKARSISRTLNLREAL</sequence>
<comment type="subcellular location">
    <subcellularLocation>
        <location evidence="1">Nucleus</location>
    </subcellularLocation>
</comment>
<evidence type="ECO:0000256" key="1">
    <source>
        <dbReference type="ARBA" id="ARBA00004123"/>
    </source>
</evidence>
<evidence type="ECO:0000256" key="5">
    <source>
        <dbReference type="SAM" id="MobiDB-lite"/>
    </source>
</evidence>
<dbReference type="Proteomes" id="UP001370490">
    <property type="component" value="Unassembled WGS sequence"/>
</dbReference>
<proteinExistence type="inferred from homology"/>
<dbReference type="PANTHER" id="PTHR12214:SF0">
    <property type="entry name" value="LD29489P"/>
    <property type="match status" value="1"/>
</dbReference>
<evidence type="ECO:0000256" key="2">
    <source>
        <dbReference type="ARBA" id="ARBA00010801"/>
    </source>
</evidence>
<evidence type="ECO:0000256" key="4">
    <source>
        <dbReference type="SAM" id="Coils"/>
    </source>
</evidence>
<comment type="caution">
    <text evidence="7">The sequence shown here is derived from an EMBL/GenBank/DDBJ whole genome shotgun (WGS) entry which is preliminary data.</text>
</comment>
<evidence type="ECO:0000313" key="8">
    <source>
        <dbReference type="Proteomes" id="UP001370490"/>
    </source>
</evidence>
<protein>
    <submittedName>
        <fullName evidence="7">GCF, C-terminal</fullName>
    </submittedName>
</protein>
<feature type="compositionally biased region" description="Polar residues" evidence="5">
    <location>
        <begin position="42"/>
        <end position="57"/>
    </location>
</feature>
<keyword evidence="3" id="KW-0539">Nucleus</keyword>
<name>A0AAN8ZE23_9MAGN</name>
<dbReference type="GO" id="GO:0000390">
    <property type="term" value="P:spliceosomal complex disassembly"/>
    <property type="evidence" value="ECO:0007669"/>
    <property type="project" value="InterPro"/>
</dbReference>
<dbReference type="EMBL" id="JBAMMX010000011">
    <property type="protein sequence ID" value="KAK6931455.1"/>
    <property type="molecule type" value="Genomic_DNA"/>
</dbReference>
<gene>
    <name evidence="7" type="ORF">RJ641_003248</name>
</gene>
<evidence type="ECO:0000256" key="3">
    <source>
        <dbReference type="ARBA" id="ARBA00023242"/>
    </source>
</evidence>
<dbReference type="GO" id="GO:0003677">
    <property type="term" value="F:DNA binding"/>
    <property type="evidence" value="ECO:0007669"/>
    <property type="project" value="InterPro"/>
</dbReference>
<keyword evidence="4" id="KW-0175">Coiled coil</keyword>
<keyword evidence="8" id="KW-1185">Reference proteome</keyword>
<dbReference type="AlphaFoldDB" id="A0AAN8ZE23"/>
<dbReference type="InterPro" id="IPR028211">
    <property type="entry name" value="Ntr2"/>
</dbReference>
<feature type="coiled-coil region" evidence="4">
    <location>
        <begin position="374"/>
        <end position="401"/>
    </location>
</feature>
<accession>A0AAN8ZE23</accession>
<dbReference type="InterPro" id="IPR022783">
    <property type="entry name" value="GCFC_dom"/>
</dbReference>
<feature type="compositionally biased region" description="Basic and acidic residues" evidence="5">
    <location>
        <begin position="467"/>
        <end position="477"/>
    </location>
</feature>
<evidence type="ECO:0000259" key="6">
    <source>
        <dbReference type="Pfam" id="PF07842"/>
    </source>
</evidence>
<dbReference type="Pfam" id="PF07842">
    <property type="entry name" value="GCFC"/>
    <property type="match status" value="1"/>
</dbReference>
<feature type="domain" description="GCF C-terminal" evidence="6">
    <location>
        <begin position="550"/>
        <end position="724"/>
    </location>
</feature>
<reference evidence="7 8" key="1">
    <citation type="submission" date="2023-12" db="EMBL/GenBank/DDBJ databases">
        <title>A high-quality genome assembly for Dillenia turbinata (Dilleniales).</title>
        <authorList>
            <person name="Chanderbali A."/>
        </authorList>
    </citation>
    <scope>NUCLEOTIDE SEQUENCE [LARGE SCALE GENOMIC DNA]</scope>
    <source>
        <strain evidence="7">LSX21</strain>
        <tissue evidence="7">Leaf</tissue>
    </source>
</reference>